<feature type="domain" description="RCK N-terminal" evidence="9">
    <location>
        <begin position="132"/>
        <end position="279"/>
    </location>
</feature>
<reference evidence="10 11" key="2">
    <citation type="journal article" date="2008" name="Nature">
        <title>The Phaeodactylum genome reveals the evolutionary history of diatom genomes.</title>
        <authorList>
            <person name="Bowler C."/>
            <person name="Allen A.E."/>
            <person name="Badger J.H."/>
            <person name="Grimwood J."/>
            <person name="Jabbari K."/>
            <person name="Kuo A."/>
            <person name="Maheswari U."/>
            <person name="Martens C."/>
            <person name="Maumus F."/>
            <person name="Otillar R.P."/>
            <person name="Rayko E."/>
            <person name="Salamov A."/>
            <person name="Vandepoele K."/>
            <person name="Beszteri B."/>
            <person name="Gruber A."/>
            <person name="Heijde M."/>
            <person name="Katinka M."/>
            <person name="Mock T."/>
            <person name="Valentin K."/>
            <person name="Verret F."/>
            <person name="Berges J.A."/>
            <person name="Brownlee C."/>
            <person name="Cadoret J.P."/>
            <person name="Chiovitti A."/>
            <person name="Choi C.J."/>
            <person name="Coesel S."/>
            <person name="De Martino A."/>
            <person name="Detter J.C."/>
            <person name="Durkin C."/>
            <person name="Falciatore A."/>
            <person name="Fournet J."/>
            <person name="Haruta M."/>
            <person name="Huysman M.J."/>
            <person name="Jenkins B.D."/>
            <person name="Jiroutova K."/>
            <person name="Jorgensen R.E."/>
            <person name="Joubert Y."/>
            <person name="Kaplan A."/>
            <person name="Kroger N."/>
            <person name="Kroth P.G."/>
            <person name="La Roche J."/>
            <person name="Lindquist E."/>
            <person name="Lommer M."/>
            <person name="Martin-Jezequel V."/>
            <person name="Lopez P.J."/>
            <person name="Lucas S."/>
            <person name="Mangogna M."/>
            <person name="McGinnis K."/>
            <person name="Medlin L.K."/>
            <person name="Montsant A."/>
            <person name="Oudot-Le Secq M.P."/>
            <person name="Napoli C."/>
            <person name="Obornik M."/>
            <person name="Parker M.S."/>
            <person name="Petit J.L."/>
            <person name="Porcel B.M."/>
            <person name="Poulsen N."/>
            <person name="Robison M."/>
            <person name="Rychlewski L."/>
            <person name="Rynearson T.A."/>
            <person name="Schmutz J."/>
            <person name="Shapiro H."/>
            <person name="Siaut M."/>
            <person name="Stanley M."/>
            <person name="Sussman M.R."/>
            <person name="Taylor A.R."/>
            <person name="Vardi A."/>
            <person name="von Dassow P."/>
            <person name="Vyverman W."/>
            <person name="Willis A."/>
            <person name="Wyrwicz L.S."/>
            <person name="Rokhsar D.S."/>
            <person name="Weissenbach J."/>
            <person name="Armbrust E.V."/>
            <person name="Green B.R."/>
            <person name="Van de Peer Y."/>
            <person name="Grigoriev I.V."/>
        </authorList>
    </citation>
    <scope>NUCLEOTIDE SEQUENCE [LARGE SCALE GENOMIC DNA]</scope>
    <source>
        <strain evidence="10 11">CCMP1335</strain>
    </source>
</reference>
<dbReference type="InterPro" id="IPR044849">
    <property type="entry name" value="CASTOR/POLLUX/SYM8-like"/>
</dbReference>
<dbReference type="Pfam" id="PF06241">
    <property type="entry name" value="Castor_Poll_mid"/>
    <property type="match status" value="1"/>
</dbReference>
<evidence type="ECO:0000259" key="9">
    <source>
        <dbReference type="PROSITE" id="PS51201"/>
    </source>
</evidence>
<dbReference type="SUPFAM" id="SSF81324">
    <property type="entry name" value="Voltage-gated potassium channels"/>
    <property type="match status" value="1"/>
</dbReference>
<evidence type="ECO:0000256" key="3">
    <source>
        <dbReference type="ARBA" id="ARBA00022448"/>
    </source>
</evidence>
<dbReference type="Pfam" id="PF22614">
    <property type="entry name" value="Slo-like_RCK"/>
    <property type="match status" value="1"/>
</dbReference>
<keyword evidence="5 8" id="KW-1133">Transmembrane helix</keyword>
<dbReference type="PANTHER" id="PTHR31563">
    <property type="entry name" value="ION CHANNEL POLLUX-RELATED"/>
    <property type="match status" value="1"/>
</dbReference>
<comment type="similarity">
    <text evidence="2">Belongs to the castor/pollux (TC 1.A.1.23) family.</text>
</comment>
<dbReference type="Gene3D" id="3.40.50.720">
    <property type="entry name" value="NAD(P)-binding Rossmann-like Domain"/>
    <property type="match status" value="1"/>
</dbReference>
<dbReference type="GO" id="GO:0006813">
    <property type="term" value="P:potassium ion transport"/>
    <property type="evidence" value="ECO:0007669"/>
    <property type="project" value="InterPro"/>
</dbReference>
<evidence type="ECO:0000256" key="6">
    <source>
        <dbReference type="ARBA" id="ARBA00023065"/>
    </source>
</evidence>
<dbReference type="KEGG" id="tps:THAPSDRAFT_41690"/>
<proteinExistence type="inferred from homology"/>
<evidence type="ECO:0000256" key="1">
    <source>
        <dbReference type="ARBA" id="ARBA00004127"/>
    </source>
</evidence>
<dbReference type="InParanoid" id="B8C7Z1"/>
<dbReference type="InterPro" id="IPR010420">
    <property type="entry name" value="CASTOR/POLLUX/SYM8_dom"/>
</dbReference>
<dbReference type="PaxDb" id="35128-Thaps41690"/>
<dbReference type="OMA" id="YVVDVCF"/>
<keyword evidence="4 8" id="KW-0812">Transmembrane</keyword>
<dbReference type="InterPro" id="IPR003148">
    <property type="entry name" value="RCK_N"/>
</dbReference>
<dbReference type="RefSeq" id="XP_002292422.1">
    <property type="nucleotide sequence ID" value="XM_002292386.1"/>
</dbReference>
<dbReference type="Proteomes" id="UP000001449">
    <property type="component" value="Chromosome 9"/>
</dbReference>
<evidence type="ECO:0000256" key="5">
    <source>
        <dbReference type="ARBA" id="ARBA00022989"/>
    </source>
</evidence>
<gene>
    <name evidence="10" type="ORF">THAPSDRAFT_41690</name>
</gene>
<evidence type="ECO:0000256" key="8">
    <source>
        <dbReference type="SAM" id="Phobius"/>
    </source>
</evidence>
<dbReference type="GeneID" id="7449295"/>
<feature type="transmembrane region" description="Helical" evidence="8">
    <location>
        <begin position="36"/>
        <end position="58"/>
    </location>
</feature>
<feature type="transmembrane region" description="Helical" evidence="8">
    <location>
        <begin position="91"/>
        <end position="111"/>
    </location>
</feature>
<keyword evidence="11" id="KW-1185">Reference proteome</keyword>
<evidence type="ECO:0000256" key="2">
    <source>
        <dbReference type="ARBA" id="ARBA00008577"/>
    </source>
</evidence>
<evidence type="ECO:0000256" key="4">
    <source>
        <dbReference type="ARBA" id="ARBA00022692"/>
    </source>
</evidence>
<dbReference type="PANTHER" id="PTHR31563:SF10">
    <property type="entry name" value="ION CHANNEL POLLUX-RELATED"/>
    <property type="match status" value="1"/>
</dbReference>
<protein>
    <recommendedName>
        <fullName evidence="9">RCK N-terminal domain-containing protein</fullName>
    </recommendedName>
</protein>
<reference evidence="10 11" key="1">
    <citation type="journal article" date="2004" name="Science">
        <title>The genome of the diatom Thalassiosira pseudonana: ecology, evolution, and metabolism.</title>
        <authorList>
            <person name="Armbrust E.V."/>
            <person name="Berges J.A."/>
            <person name="Bowler C."/>
            <person name="Green B.R."/>
            <person name="Martinez D."/>
            <person name="Putnam N.H."/>
            <person name="Zhou S."/>
            <person name="Allen A.E."/>
            <person name="Apt K.E."/>
            <person name="Bechner M."/>
            <person name="Brzezinski M.A."/>
            <person name="Chaal B.K."/>
            <person name="Chiovitti A."/>
            <person name="Davis A.K."/>
            <person name="Demarest M.S."/>
            <person name="Detter J.C."/>
            <person name="Glavina T."/>
            <person name="Goodstein D."/>
            <person name="Hadi M.Z."/>
            <person name="Hellsten U."/>
            <person name="Hildebrand M."/>
            <person name="Jenkins B.D."/>
            <person name="Jurka J."/>
            <person name="Kapitonov V.V."/>
            <person name="Kroger N."/>
            <person name="Lau W.W."/>
            <person name="Lane T.W."/>
            <person name="Larimer F.W."/>
            <person name="Lippmeier J.C."/>
            <person name="Lucas S."/>
            <person name="Medina M."/>
            <person name="Montsant A."/>
            <person name="Obornik M."/>
            <person name="Parker M.S."/>
            <person name="Palenik B."/>
            <person name="Pazour G.J."/>
            <person name="Richardson P.M."/>
            <person name="Rynearson T.A."/>
            <person name="Saito M.A."/>
            <person name="Schwartz D.C."/>
            <person name="Thamatrakoln K."/>
            <person name="Valentin K."/>
            <person name="Vardi A."/>
            <person name="Wilkerson F.P."/>
            <person name="Rokhsar D.S."/>
        </authorList>
    </citation>
    <scope>NUCLEOTIDE SEQUENCE [LARGE SCALE GENOMIC DNA]</scope>
    <source>
        <strain evidence="10 11">CCMP1335</strain>
    </source>
</reference>
<evidence type="ECO:0000313" key="11">
    <source>
        <dbReference type="Proteomes" id="UP000001449"/>
    </source>
</evidence>
<dbReference type="eggNOG" id="ENOG502QU6W">
    <property type="taxonomic scope" value="Eukaryota"/>
</dbReference>
<evidence type="ECO:0000256" key="7">
    <source>
        <dbReference type="ARBA" id="ARBA00023136"/>
    </source>
</evidence>
<dbReference type="EMBL" id="CM000645">
    <property type="protein sequence ID" value="EED90397.1"/>
    <property type="molecule type" value="Genomic_DNA"/>
</dbReference>
<keyword evidence="3" id="KW-0813">Transport</keyword>
<keyword evidence="7 8" id="KW-0472">Membrane</keyword>
<accession>B8C7Z1</accession>
<organism evidence="10 11">
    <name type="scientific">Thalassiosira pseudonana</name>
    <name type="common">Marine diatom</name>
    <name type="synonym">Cyclotella nana</name>
    <dbReference type="NCBI Taxonomy" id="35128"/>
    <lineage>
        <taxon>Eukaryota</taxon>
        <taxon>Sar</taxon>
        <taxon>Stramenopiles</taxon>
        <taxon>Ochrophyta</taxon>
        <taxon>Bacillariophyta</taxon>
        <taxon>Coscinodiscophyceae</taxon>
        <taxon>Thalassiosirophycidae</taxon>
        <taxon>Thalassiosirales</taxon>
        <taxon>Thalassiosiraceae</taxon>
        <taxon>Thalassiosira</taxon>
    </lineage>
</organism>
<dbReference type="PROSITE" id="PS51201">
    <property type="entry name" value="RCK_N"/>
    <property type="match status" value="1"/>
</dbReference>
<name>B8C7Z1_THAPS</name>
<evidence type="ECO:0000313" key="10">
    <source>
        <dbReference type="EMBL" id="EED90397.1"/>
    </source>
</evidence>
<dbReference type="AlphaFoldDB" id="B8C7Z1"/>
<dbReference type="GO" id="GO:0012505">
    <property type="term" value="C:endomembrane system"/>
    <property type="evidence" value="ECO:0007669"/>
    <property type="project" value="UniProtKB-SubCell"/>
</dbReference>
<dbReference type="HOGENOM" id="CLU_012980_1_1_1"/>
<comment type="subcellular location">
    <subcellularLocation>
        <location evidence="1">Endomembrane system</location>
        <topology evidence="1">Multi-pass membrane protein</topology>
    </subcellularLocation>
</comment>
<keyword evidence="6" id="KW-0406">Ion transport</keyword>
<sequence>MDAYYSDRAKKKSFTAMEMFEYRVDYYFSTSKWAKVALLLSITFMLIAVGASLLAVFLDDHSISNATWIAWTYVADPGTHADAPEGFLVKFISFSVTVGGMLIFALMIGIISDSIGEKVDDLKKGKSRIIESNHTVMLGWNDKSLNIIQQIALANESEGGGTIVVLADEDKEEMEEKLESAVKSKENPLRLLGTDVIFRSGNPLLECELRRVSVNTARSVVSLSSEQMDPDEADANQVRQVMALKAFEEFKGRKCHVVVEVQDIDNEELFTLVAPDFAEVIVTHDIIGRLMLQCARCPGLAGVLEELIGFEGSEFYFEEWPELAGATFYEITCRFDDAVPIGIEAVDGTVYINPENDHKVETGDKILVLAEDNDSYEVNDGSYNIQDVVRVPELLVEEKKIERILFCGWRRDLADMISQLDEYVEKGSELWLFNFVPAAERVELLKDKGNKEDLNLRNLTICNVVGNPIIRRDLTRMLAVDNQGCPTGETVALDQFDSILILADAVAMERGCNMMSCDGRSLSSLLIIQDVQQKLYEKRKKSNPSIEPPCYPVSEILDSRTKILLKVANCKGYVMSNEIISSVIAQVSEEKDINKVLREVLTADGSETYIRPISRFVDLEKDNIMSFWDVALRARQRREVAIGFKPEGMDFKAAAHLAINPPDKDVLRQWRSGDKVITFG</sequence>